<dbReference type="CDD" id="cd07067">
    <property type="entry name" value="HP_PGM_like"/>
    <property type="match status" value="1"/>
</dbReference>
<comment type="caution">
    <text evidence="1">The sequence shown here is derived from an EMBL/GenBank/DDBJ whole genome shotgun (WGS) entry which is preliminary data.</text>
</comment>
<gene>
    <name evidence="1" type="ORF">CAL65_16490</name>
</gene>
<dbReference type="PANTHER" id="PTHR48100">
    <property type="entry name" value="BROAD-SPECIFICITY PHOSPHATASE YOR283W-RELATED"/>
    <property type="match status" value="1"/>
</dbReference>
<sequence length="207" mass="22813">MHWIGSGGPGYVDFLRHGQPEGGSRFRGRLDDPLSPLGWEQMWAAVDGVEGWDGIVSSPLTRCAAFAEQLAARRGLPLRLDERLREISFGDWEGQAVERLYREAEAELSRYWADPIANPPPNGEPLPEFRDRIAAVWADLMQEAEGRHLLVVAHGGVIRVLLSLVLEMPLAAVLRLEVPNAALSRVRVQADINGRPSPSLMFHAGGP</sequence>
<dbReference type="GO" id="GO:0016791">
    <property type="term" value="F:phosphatase activity"/>
    <property type="evidence" value="ECO:0007669"/>
    <property type="project" value="TreeGrafter"/>
</dbReference>
<dbReference type="InterPro" id="IPR013078">
    <property type="entry name" value="His_Pase_superF_clade-1"/>
</dbReference>
<dbReference type="InterPro" id="IPR029033">
    <property type="entry name" value="His_PPase_superfam"/>
</dbReference>
<dbReference type="Proteomes" id="UP000256763">
    <property type="component" value="Unassembled WGS sequence"/>
</dbReference>
<dbReference type="SUPFAM" id="SSF53254">
    <property type="entry name" value="Phosphoglycerate mutase-like"/>
    <property type="match status" value="1"/>
</dbReference>
<evidence type="ECO:0000313" key="2">
    <source>
        <dbReference type="Proteomes" id="UP000256763"/>
    </source>
</evidence>
<dbReference type="PANTHER" id="PTHR48100:SF1">
    <property type="entry name" value="HISTIDINE PHOSPHATASE FAMILY PROTEIN-RELATED"/>
    <property type="match status" value="1"/>
</dbReference>
<organism evidence="1 2">
    <name type="scientific">Alkalilimnicola ehrlichii</name>
    <dbReference type="NCBI Taxonomy" id="351052"/>
    <lineage>
        <taxon>Bacteria</taxon>
        <taxon>Pseudomonadati</taxon>
        <taxon>Pseudomonadota</taxon>
        <taxon>Gammaproteobacteria</taxon>
        <taxon>Chromatiales</taxon>
        <taxon>Ectothiorhodospiraceae</taxon>
        <taxon>Alkalilimnicola</taxon>
    </lineage>
</organism>
<protein>
    <submittedName>
        <fullName evidence="1">Histidine phosphatase family protein</fullName>
    </submittedName>
</protein>
<evidence type="ECO:0000313" key="1">
    <source>
        <dbReference type="EMBL" id="RFA33940.1"/>
    </source>
</evidence>
<name>A0A3E0WLV1_9GAMM</name>
<accession>A0A3E0WLV1</accession>
<dbReference type="AlphaFoldDB" id="A0A3E0WLV1"/>
<proteinExistence type="predicted"/>
<keyword evidence="2" id="KW-1185">Reference proteome</keyword>
<reference evidence="2" key="1">
    <citation type="submission" date="2017-05" db="EMBL/GenBank/DDBJ databases">
        <authorList>
            <person name="Sharma S."/>
            <person name="Sidhu C."/>
            <person name="Pinnaka A.K."/>
        </authorList>
    </citation>
    <scope>NUCLEOTIDE SEQUENCE [LARGE SCALE GENOMIC DNA]</scope>
    <source>
        <strain evidence="2">AK93</strain>
    </source>
</reference>
<dbReference type="Pfam" id="PF00300">
    <property type="entry name" value="His_Phos_1"/>
    <property type="match status" value="1"/>
</dbReference>
<dbReference type="SMART" id="SM00855">
    <property type="entry name" value="PGAM"/>
    <property type="match status" value="1"/>
</dbReference>
<dbReference type="Gene3D" id="3.40.50.1240">
    <property type="entry name" value="Phosphoglycerate mutase-like"/>
    <property type="match status" value="1"/>
</dbReference>
<dbReference type="RefSeq" id="WP_116303293.1">
    <property type="nucleotide sequence ID" value="NZ_NFZV01000019.1"/>
</dbReference>
<dbReference type="InterPro" id="IPR050275">
    <property type="entry name" value="PGM_Phosphatase"/>
</dbReference>
<dbReference type="OrthoDB" id="9783269at2"/>
<dbReference type="GO" id="GO:0005737">
    <property type="term" value="C:cytoplasm"/>
    <property type="evidence" value="ECO:0007669"/>
    <property type="project" value="TreeGrafter"/>
</dbReference>
<dbReference type="EMBL" id="NFZW01000018">
    <property type="protein sequence ID" value="RFA33940.1"/>
    <property type="molecule type" value="Genomic_DNA"/>
</dbReference>